<dbReference type="AlphaFoldDB" id="A0A4R5NDN8"/>
<dbReference type="CDD" id="cd17925">
    <property type="entry name" value="DEXDc_ComFA"/>
    <property type="match status" value="1"/>
</dbReference>
<dbReference type="RefSeq" id="WP_010620557.1">
    <property type="nucleotide sequence ID" value="NZ_CP042371.1"/>
</dbReference>
<dbReference type="GO" id="GO:0043138">
    <property type="term" value="F:3'-5' DNA helicase activity"/>
    <property type="evidence" value="ECO:0007669"/>
    <property type="project" value="TreeGrafter"/>
</dbReference>
<keyword evidence="1" id="KW-0547">Nucleotide-binding</keyword>
<dbReference type="GO" id="GO:0006270">
    <property type="term" value="P:DNA replication initiation"/>
    <property type="evidence" value="ECO:0007669"/>
    <property type="project" value="TreeGrafter"/>
</dbReference>
<dbReference type="PANTHER" id="PTHR30580:SF1">
    <property type="entry name" value="COMF OPERON PROTEIN 1"/>
    <property type="match status" value="1"/>
</dbReference>
<evidence type="ECO:0000259" key="4">
    <source>
        <dbReference type="PROSITE" id="PS51192"/>
    </source>
</evidence>
<dbReference type="GO" id="GO:0005524">
    <property type="term" value="F:ATP binding"/>
    <property type="evidence" value="ECO:0007669"/>
    <property type="project" value="UniProtKB-KW"/>
</dbReference>
<dbReference type="SUPFAM" id="SSF52540">
    <property type="entry name" value="P-loop containing nucleoside triphosphate hydrolases"/>
    <property type="match status" value="1"/>
</dbReference>
<dbReference type="SMART" id="SM00490">
    <property type="entry name" value="HELICc"/>
    <property type="match status" value="1"/>
</dbReference>
<dbReference type="GO" id="GO:0006310">
    <property type="term" value="P:DNA recombination"/>
    <property type="evidence" value="ECO:0007669"/>
    <property type="project" value="TreeGrafter"/>
</dbReference>
<comment type="caution">
    <text evidence="6">The sequence shown here is derived from an EMBL/GenBank/DDBJ whole genome shotgun (WGS) entry which is preliminary data.</text>
</comment>
<keyword evidence="3" id="KW-0238">DNA-binding</keyword>
<dbReference type="Pfam" id="PF00271">
    <property type="entry name" value="Helicase_C"/>
    <property type="match status" value="1"/>
</dbReference>
<reference evidence="6 7" key="1">
    <citation type="journal article" date="2019" name="Appl. Microbiol. Biotechnol.">
        <title>Uncovering carbohydrate metabolism through a genotype-phenotype association study of 56 lactic acid bacteria genomes.</title>
        <authorList>
            <person name="Buron-Moles G."/>
            <person name="Chailyan A."/>
            <person name="Dolejs I."/>
            <person name="Forster J."/>
            <person name="Miks M.H."/>
        </authorList>
    </citation>
    <scope>NUCLEOTIDE SEQUENCE [LARGE SCALE GENOMIC DNA]</scope>
    <source>
        <strain evidence="6 7">ATCC 49373</strain>
    </source>
</reference>
<evidence type="ECO:0000313" key="7">
    <source>
        <dbReference type="Proteomes" id="UP000294854"/>
    </source>
</evidence>
<evidence type="ECO:0000256" key="1">
    <source>
        <dbReference type="ARBA" id="ARBA00022741"/>
    </source>
</evidence>
<dbReference type="GO" id="GO:0006302">
    <property type="term" value="P:double-strand break repair"/>
    <property type="evidence" value="ECO:0007669"/>
    <property type="project" value="TreeGrafter"/>
</dbReference>
<dbReference type="GO" id="GO:0016787">
    <property type="term" value="F:hydrolase activity"/>
    <property type="evidence" value="ECO:0007669"/>
    <property type="project" value="InterPro"/>
</dbReference>
<dbReference type="InterPro" id="IPR006935">
    <property type="entry name" value="Helicase/UvrB_N"/>
</dbReference>
<accession>A0A4R5NDN8</accession>
<dbReference type="Proteomes" id="UP000294854">
    <property type="component" value="Unassembled WGS sequence"/>
</dbReference>
<name>A0A4R5NDN8_9LACO</name>
<dbReference type="PROSITE" id="PS51194">
    <property type="entry name" value="HELICASE_CTER"/>
    <property type="match status" value="1"/>
</dbReference>
<feature type="domain" description="Helicase ATP-binding" evidence="4">
    <location>
        <begin position="113"/>
        <end position="265"/>
    </location>
</feature>
<dbReference type="OrthoDB" id="2077914at2"/>
<dbReference type="CDD" id="cd18785">
    <property type="entry name" value="SF2_C"/>
    <property type="match status" value="1"/>
</dbReference>
<keyword evidence="7" id="KW-1185">Reference proteome</keyword>
<dbReference type="STRING" id="1122149.FD44_GL000420"/>
<evidence type="ECO:0000259" key="5">
    <source>
        <dbReference type="PROSITE" id="PS51194"/>
    </source>
</evidence>
<protein>
    <recommendedName>
        <fullName evidence="8">Helicase C-terminal domain-containing protein</fullName>
    </recommendedName>
</protein>
<dbReference type="Gene3D" id="3.40.50.300">
    <property type="entry name" value="P-loop containing nucleotide triphosphate hydrolases"/>
    <property type="match status" value="2"/>
</dbReference>
<dbReference type="GO" id="GO:0003677">
    <property type="term" value="F:DNA binding"/>
    <property type="evidence" value="ECO:0007669"/>
    <property type="project" value="UniProtKB-KW"/>
</dbReference>
<dbReference type="InterPro" id="IPR014001">
    <property type="entry name" value="Helicase_ATP-bd"/>
</dbReference>
<feature type="domain" description="Helicase C-terminal" evidence="5">
    <location>
        <begin position="298"/>
        <end position="447"/>
    </location>
</feature>
<gene>
    <name evidence="6" type="ORF">C5L31_001742</name>
</gene>
<dbReference type="PANTHER" id="PTHR30580">
    <property type="entry name" value="PRIMOSOMAL PROTEIN N"/>
    <property type="match status" value="1"/>
</dbReference>
<dbReference type="EMBL" id="PUFO01000104">
    <property type="protein sequence ID" value="TDG71525.1"/>
    <property type="molecule type" value="Genomic_DNA"/>
</dbReference>
<dbReference type="SMART" id="SM00487">
    <property type="entry name" value="DEXDc"/>
    <property type="match status" value="1"/>
</dbReference>
<evidence type="ECO:0000256" key="3">
    <source>
        <dbReference type="ARBA" id="ARBA00023125"/>
    </source>
</evidence>
<dbReference type="InterPro" id="IPR027417">
    <property type="entry name" value="P-loop_NTPase"/>
</dbReference>
<evidence type="ECO:0000256" key="2">
    <source>
        <dbReference type="ARBA" id="ARBA00022840"/>
    </source>
</evidence>
<dbReference type="InterPro" id="IPR001650">
    <property type="entry name" value="Helicase_C-like"/>
</dbReference>
<dbReference type="PROSITE" id="PS51192">
    <property type="entry name" value="HELICASE_ATP_BIND_1"/>
    <property type="match status" value="1"/>
</dbReference>
<organism evidence="6 7">
    <name type="scientific">Secundilactobacillus malefermentans</name>
    <dbReference type="NCBI Taxonomy" id="176292"/>
    <lineage>
        <taxon>Bacteria</taxon>
        <taxon>Bacillati</taxon>
        <taxon>Bacillota</taxon>
        <taxon>Bacilli</taxon>
        <taxon>Lactobacillales</taxon>
        <taxon>Lactobacillaceae</taxon>
        <taxon>Secundilactobacillus</taxon>
    </lineage>
</organism>
<keyword evidence="2" id="KW-0067">ATP-binding</keyword>
<evidence type="ECO:0008006" key="8">
    <source>
        <dbReference type="Google" id="ProtNLM"/>
    </source>
</evidence>
<evidence type="ECO:0000313" key="6">
    <source>
        <dbReference type="EMBL" id="TDG71525.1"/>
    </source>
</evidence>
<proteinExistence type="predicted"/>
<sequence>MKIADLYGRQLLSTEVPTELLQTAKGLTVRSAMKAEGNWVICNRCGSARPKSACALPGGVYYCAECIQLGRVSTTLSLISASEPNKFKKYDNDVLTWDGNLSDIQAQCSKNILTVFQQRKQHLLWAVTGAGKTEMLFEGLDWALGQGLRVAVASPRIDVCNELFPRFVEAFKNTEIQLLHGRNDSPYKYCQFTVCTTHQLLRFYEAFDVLIIDEVDAFPFAQNEGLLYAAKHAKKREGALLFLTATPGESLLKQIKTGRLGISYLPLRYHGHLLPTIKCKTTPSWKLKLKKEKLPNSLIFQIKLRLKKKIRFLLFVPHVEQLKQVQQILHKQLPGEKIVTVHAADEKRIEKVQMMRQNEINFLITTTILERGVTFPGIDVFVLGADDDVFSSAALVQIAGRVGRKIDRPTGDVIFWCGGYSKNVLEAIKQIRYVNRKGLILLKQRSTSDD</sequence>
<dbReference type="Pfam" id="PF04851">
    <property type="entry name" value="ResIII"/>
    <property type="match status" value="1"/>
</dbReference>